<dbReference type="GO" id="GO:0071555">
    <property type="term" value="P:cell wall organization"/>
    <property type="evidence" value="ECO:0007669"/>
    <property type="project" value="UniProtKB-KW"/>
</dbReference>
<dbReference type="InterPro" id="IPR002509">
    <property type="entry name" value="NODB_dom"/>
</dbReference>
<feature type="chain" id="PRO_5019275357" description="chitin deacetylase" evidence="22">
    <location>
        <begin position="21"/>
        <end position="440"/>
    </location>
</feature>
<dbReference type="STRING" id="105984.A0A427XL93"/>
<dbReference type="GO" id="GO:0098552">
    <property type="term" value="C:side of membrane"/>
    <property type="evidence" value="ECO:0007669"/>
    <property type="project" value="UniProtKB-KW"/>
</dbReference>
<dbReference type="SUPFAM" id="SSF88713">
    <property type="entry name" value="Glycoside hydrolase/deacetylase"/>
    <property type="match status" value="1"/>
</dbReference>
<evidence type="ECO:0000256" key="14">
    <source>
        <dbReference type="ARBA" id="ARBA00023180"/>
    </source>
</evidence>
<dbReference type="Proteomes" id="UP000279236">
    <property type="component" value="Unassembled WGS sequence"/>
</dbReference>
<keyword evidence="25" id="KW-1185">Reference proteome</keyword>
<keyword evidence="8" id="KW-0336">GPI-anchor</keyword>
<evidence type="ECO:0000256" key="7">
    <source>
        <dbReference type="ARBA" id="ARBA00022525"/>
    </source>
</evidence>
<sequence length="440" mass="47259">MLGAVFVLLPLVAAHTGCGGQHIGRRNTGGPAIRSLEHRQVASSNEDPAAQCAPYNYQPATDLNSQFPTIWGTADLVSGDTEAAALFAQINATVNERLPGVVPNGDGSHSGSWGSSFSYPSSDPNCWWTSTTCTTPNSSTGIAADLTTMPEPETWGFGFDDGPNCSHNALYNFLQENDQKATMFYIGSNVMDWPIEAMRGATDGHHICVHTWSHQYMTSFSNQQAFAELYYTQRAIKDIVGVTPKCWRPPYGDVDNRIRLIASLLNMTTIVWDHDTNDWEEGTNGVTVDTINANYQTIIDKAKNGTFSTYGPIVLNHEIDNFTMQEMMDQYANIKAAFKYIVPIATGYNITHPYMEANITYPDFNEYIAGDRNVTTTSASPSASTVAPKAAAASNTSHASNSSSSSAAAASVTANKSAASAVLGVSLPAILFGAAVACIL</sequence>
<evidence type="ECO:0000313" key="24">
    <source>
        <dbReference type="EMBL" id="RSH79524.1"/>
    </source>
</evidence>
<evidence type="ECO:0000256" key="18">
    <source>
        <dbReference type="ARBA" id="ARBA00023316"/>
    </source>
</evidence>
<evidence type="ECO:0000256" key="17">
    <source>
        <dbReference type="ARBA" id="ARBA00023288"/>
    </source>
</evidence>
<evidence type="ECO:0000256" key="6">
    <source>
        <dbReference type="ARBA" id="ARBA00022512"/>
    </source>
</evidence>
<feature type="signal peptide" evidence="22">
    <location>
        <begin position="1"/>
        <end position="20"/>
    </location>
</feature>
<keyword evidence="13" id="KW-0472">Membrane</keyword>
<dbReference type="Pfam" id="PF01522">
    <property type="entry name" value="Polysacc_deac_1"/>
    <property type="match status" value="1"/>
</dbReference>
<dbReference type="RefSeq" id="XP_028474671.1">
    <property type="nucleotide sequence ID" value="XM_028617364.1"/>
</dbReference>
<dbReference type="PANTHER" id="PTHR10587:SF98">
    <property type="entry name" value="CHITIN DEACETYLASE"/>
    <property type="match status" value="1"/>
</dbReference>
<evidence type="ECO:0000256" key="9">
    <source>
        <dbReference type="ARBA" id="ARBA00022723"/>
    </source>
</evidence>
<keyword evidence="17" id="KW-0449">Lipoprotein</keyword>
<comment type="cofactor">
    <cofactor evidence="1">
        <name>Co(2+)</name>
        <dbReference type="ChEBI" id="CHEBI:48828"/>
    </cofactor>
</comment>
<evidence type="ECO:0000256" key="16">
    <source>
        <dbReference type="ARBA" id="ARBA00023285"/>
    </source>
</evidence>
<name>A0A427XL93_9TREE</name>
<keyword evidence="7" id="KW-0964">Secreted</keyword>
<dbReference type="AlphaFoldDB" id="A0A427XL93"/>
<dbReference type="Gene3D" id="3.20.20.370">
    <property type="entry name" value="Glycoside hydrolase/deacetylase"/>
    <property type="match status" value="1"/>
</dbReference>
<dbReference type="GO" id="GO:0009272">
    <property type="term" value="P:fungal-type cell wall biogenesis"/>
    <property type="evidence" value="ECO:0007669"/>
    <property type="project" value="UniProtKB-ARBA"/>
</dbReference>
<keyword evidence="12" id="KW-0146">Chitin degradation</keyword>
<keyword evidence="15" id="KW-0119">Carbohydrate metabolism</keyword>
<dbReference type="GeneID" id="39586119"/>
<evidence type="ECO:0000256" key="12">
    <source>
        <dbReference type="ARBA" id="ARBA00023024"/>
    </source>
</evidence>
<dbReference type="InterPro" id="IPR050248">
    <property type="entry name" value="Polysacc_deacetylase_ArnD"/>
</dbReference>
<evidence type="ECO:0000256" key="22">
    <source>
        <dbReference type="SAM" id="SignalP"/>
    </source>
</evidence>
<keyword evidence="11" id="KW-0378">Hydrolase</keyword>
<evidence type="ECO:0000256" key="11">
    <source>
        <dbReference type="ARBA" id="ARBA00022801"/>
    </source>
</evidence>
<comment type="caution">
    <text evidence="24">The sequence shown here is derived from an EMBL/GenBank/DDBJ whole genome shotgun (WGS) entry which is preliminary data.</text>
</comment>
<comment type="subcellular location">
    <subcellularLocation>
        <location evidence="3">Cell membrane</location>
        <topology evidence="3">Lipid-anchor</topology>
        <topology evidence="3">GPI-anchor</topology>
    </subcellularLocation>
    <subcellularLocation>
        <location evidence="2">Secreted</location>
        <location evidence="2">Cell wall</location>
    </subcellularLocation>
</comment>
<evidence type="ECO:0000256" key="15">
    <source>
        <dbReference type="ARBA" id="ARBA00023277"/>
    </source>
</evidence>
<evidence type="ECO:0000256" key="8">
    <source>
        <dbReference type="ARBA" id="ARBA00022622"/>
    </source>
</evidence>
<evidence type="ECO:0000256" key="21">
    <source>
        <dbReference type="ARBA" id="ARBA00048494"/>
    </source>
</evidence>
<keyword evidence="9" id="KW-0479">Metal-binding</keyword>
<dbReference type="GO" id="GO:0004099">
    <property type="term" value="F:chitin deacetylase activity"/>
    <property type="evidence" value="ECO:0007669"/>
    <property type="project" value="UniProtKB-EC"/>
</dbReference>
<feature type="domain" description="NodB homology" evidence="23">
    <location>
        <begin position="153"/>
        <end position="353"/>
    </location>
</feature>
<dbReference type="CDD" id="cd10952">
    <property type="entry name" value="CE4_MrCDA_like"/>
    <property type="match status" value="1"/>
</dbReference>
<evidence type="ECO:0000256" key="5">
    <source>
        <dbReference type="ARBA" id="ARBA00022475"/>
    </source>
</evidence>
<reference evidence="24 25" key="1">
    <citation type="submission" date="2018-11" db="EMBL/GenBank/DDBJ databases">
        <title>Genome sequence of Apiotrichum porosum DSM 27194.</title>
        <authorList>
            <person name="Aliyu H."/>
            <person name="Gorte O."/>
            <person name="Ochsenreither K."/>
        </authorList>
    </citation>
    <scope>NUCLEOTIDE SEQUENCE [LARGE SCALE GENOMIC DNA]</scope>
    <source>
        <strain evidence="24 25">DSM 27194</strain>
    </source>
</reference>
<evidence type="ECO:0000256" key="3">
    <source>
        <dbReference type="ARBA" id="ARBA00004609"/>
    </source>
</evidence>
<dbReference type="GO" id="GO:0006032">
    <property type="term" value="P:chitin catabolic process"/>
    <property type="evidence" value="ECO:0007669"/>
    <property type="project" value="UniProtKB-KW"/>
</dbReference>
<keyword evidence="18" id="KW-0961">Cell wall biogenesis/degradation</keyword>
<dbReference type="FunFam" id="3.20.20.370:FF:000004">
    <property type="entry name" value="Related to Chitin deacetylase"/>
    <property type="match status" value="1"/>
</dbReference>
<evidence type="ECO:0000256" key="20">
    <source>
        <dbReference type="ARBA" id="ARBA00024056"/>
    </source>
</evidence>
<keyword evidence="6" id="KW-0134">Cell wall</keyword>
<dbReference type="InterPro" id="IPR011330">
    <property type="entry name" value="Glyco_hydro/deAcase_b/a-brl"/>
</dbReference>
<evidence type="ECO:0000256" key="13">
    <source>
        <dbReference type="ARBA" id="ARBA00023136"/>
    </source>
</evidence>
<evidence type="ECO:0000259" key="23">
    <source>
        <dbReference type="PROSITE" id="PS51677"/>
    </source>
</evidence>
<comment type="catalytic activity">
    <reaction evidence="21">
        <text>[(1-&gt;4)-N-acetyl-beta-D-glucosaminyl](n) + n H2O = chitosan + n acetate</text>
        <dbReference type="Rhea" id="RHEA:10464"/>
        <dbReference type="Rhea" id="RHEA-COMP:9593"/>
        <dbReference type="Rhea" id="RHEA-COMP:9597"/>
        <dbReference type="ChEBI" id="CHEBI:15377"/>
        <dbReference type="ChEBI" id="CHEBI:17029"/>
        <dbReference type="ChEBI" id="CHEBI:30089"/>
        <dbReference type="ChEBI" id="CHEBI:57704"/>
        <dbReference type="EC" id="3.5.1.41"/>
    </reaction>
    <physiologicalReaction direction="left-to-right" evidence="21">
        <dbReference type="Rhea" id="RHEA:10465"/>
    </physiologicalReaction>
</comment>
<keyword evidence="10 22" id="KW-0732">Signal</keyword>
<accession>A0A427XL93</accession>
<keyword evidence="5" id="KW-1003">Cell membrane</keyword>
<evidence type="ECO:0000256" key="19">
    <source>
        <dbReference type="ARBA" id="ARBA00023326"/>
    </source>
</evidence>
<comment type="similarity">
    <text evidence="4">Belongs to the polysaccharide deacetylase family.</text>
</comment>
<evidence type="ECO:0000256" key="10">
    <source>
        <dbReference type="ARBA" id="ARBA00022729"/>
    </source>
</evidence>
<organism evidence="24 25">
    <name type="scientific">Apiotrichum porosum</name>
    <dbReference type="NCBI Taxonomy" id="105984"/>
    <lineage>
        <taxon>Eukaryota</taxon>
        <taxon>Fungi</taxon>
        <taxon>Dikarya</taxon>
        <taxon>Basidiomycota</taxon>
        <taxon>Agaricomycotina</taxon>
        <taxon>Tremellomycetes</taxon>
        <taxon>Trichosporonales</taxon>
        <taxon>Trichosporonaceae</taxon>
        <taxon>Apiotrichum</taxon>
    </lineage>
</organism>
<keyword evidence="14" id="KW-0325">Glycoprotein</keyword>
<keyword evidence="19" id="KW-0624">Polysaccharide degradation</keyword>
<dbReference type="PROSITE" id="PS51677">
    <property type="entry name" value="NODB"/>
    <property type="match status" value="1"/>
</dbReference>
<dbReference type="GO" id="GO:0000272">
    <property type="term" value="P:polysaccharide catabolic process"/>
    <property type="evidence" value="ECO:0007669"/>
    <property type="project" value="UniProtKB-KW"/>
</dbReference>
<evidence type="ECO:0000256" key="1">
    <source>
        <dbReference type="ARBA" id="ARBA00001941"/>
    </source>
</evidence>
<dbReference type="PANTHER" id="PTHR10587">
    <property type="entry name" value="GLYCOSYL TRANSFERASE-RELATED"/>
    <property type="match status" value="1"/>
</dbReference>
<keyword evidence="16" id="KW-0170">Cobalt</keyword>
<dbReference type="OrthoDB" id="407355at2759"/>
<gene>
    <name evidence="24" type="ORF">EHS24_001576</name>
</gene>
<evidence type="ECO:0000313" key="25">
    <source>
        <dbReference type="Proteomes" id="UP000279236"/>
    </source>
</evidence>
<dbReference type="EC" id="3.5.1.41" evidence="20"/>
<evidence type="ECO:0000256" key="4">
    <source>
        <dbReference type="ARBA" id="ARBA00010973"/>
    </source>
</evidence>
<dbReference type="GO" id="GO:0005886">
    <property type="term" value="C:plasma membrane"/>
    <property type="evidence" value="ECO:0007669"/>
    <property type="project" value="UniProtKB-SubCell"/>
</dbReference>
<proteinExistence type="inferred from homology"/>
<dbReference type="EMBL" id="RSCE01000010">
    <property type="protein sequence ID" value="RSH79524.1"/>
    <property type="molecule type" value="Genomic_DNA"/>
</dbReference>
<evidence type="ECO:0000256" key="2">
    <source>
        <dbReference type="ARBA" id="ARBA00004191"/>
    </source>
</evidence>
<protein>
    <recommendedName>
        <fullName evidence="20">chitin deacetylase</fullName>
        <ecNumber evidence="20">3.5.1.41</ecNumber>
    </recommendedName>
</protein>
<dbReference type="GO" id="GO:0046872">
    <property type="term" value="F:metal ion binding"/>
    <property type="evidence" value="ECO:0007669"/>
    <property type="project" value="UniProtKB-KW"/>
</dbReference>